<dbReference type="PANTHER" id="PTHR10662">
    <property type="entry name" value="NUCLEAR RNA EXPORT FACTOR"/>
    <property type="match status" value="1"/>
</dbReference>
<feature type="region of interest" description="Disordered" evidence="8">
    <location>
        <begin position="1"/>
        <end position="76"/>
    </location>
</feature>
<dbReference type="GO" id="GO:0003723">
    <property type="term" value="F:RNA binding"/>
    <property type="evidence" value="ECO:0007669"/>
    <property type="project" value="InterPro"/>
</dbReference>
<evidence type="ECO:0000256" key="8">
    <source>
        <dbReference type="SAM" id="MobiDB-lite"/>
    </source>
</evidence>
<dbReference type="SUPFAM" id="SSF54928">
    <property type="entry name" value="RNA-binding domain, RBD"/>
    <property type="match status" value="1"/>
</dbReference>
<evidence type="ECO:0000313" key="12">
    <source>
        <dbReference type="Proteomes" id="UP001108240"/>
    </source>
</evidence>
<keyword evidence="5" id="KW-0677">Repeat</keyword>
<dbReference type="GO" id="GO:0005737">
    <property type="term" value="C:cytoplasm"/>
    <property type="evidence" value="ECO:0007669"/>
    <property type="project" value="InterPro"/>
</dbReference>
<dbReference type="FunFam" id="3.80.10.10:FF:000066">
    <property type="entry name" value="Nuclear RNA export factor 1"/>
    <property type="match status" value="1"/>
</dbReference>
<dbReference type="InterPro" id="IPR032710">
    <property type="entry name" value="NTF2-like_dom_sf"/>
</dbReference>
<evidence type="ECO:0000256" key="1">
    <source>
        <dbReference type="ARBA" id="ARBA00004642"/>
    </source>
</evidence>
<dbReference type="SUPFAM" id="SSF46934">
    <property type="entry name" value="UBA-like"/>
    <property type="match status" value="1"/>
</dbReference>
<protein>
    <submittedName>
        <fullName evidence="11">Nuclear RNA export factor 1b</fullName>
    </submittedName>
</protein>
<keyword evidence="6" id="KW-0509">mRNA transport</keyword>
<keyword evidence="12" id="KW-1185">Reference proteome</keyword>
<dbReference type="GeneTree" id="ENSGT00390000007539"/>
<evidence type="ECO:0000259" key="10">
    <source>
        <dbReference type="PROSITE" id="PS51281"/>
    </source>
</evidence>
<accession>A0A8C1AH03</accession>
<dbReference type="Pfam" id="PF24048">
    <property type="entry name" value="LRR_NXF1-5"/>
    <property type="match status" value="1"/>
</dbReference>
<name>A0A8C1AH03_CYPCA</name>
<dbReference type="GO" id="GO:0005654">
    <property type="term" value="C:nucleoplasm"/>
    <property type="evidence" value="ECO:0007669"/>
    <property type="project" value="UniProtKB-SubCell"/>
</dbReference>
<dbReference type="Gene3D" id="3.30.70.330">
    <property type="match status" value="1"/>
</dbReference>
<evidence type="ECO:0000256" key="5">
    <source>
        <dbReference type="ARBA" id="ARBA00022737"/>
    </source>
</evidence>
<dbReference type="Ensembl" id="ENSCCRT00000019679.2">
    <property type="protein sequence ID" value="ENSCCRP00000018080.2"/>
    <property type="gene ID" value="ENSCCRG00000009549.2"/>
</dbReference>
<comment type="similarity">
    <text evidence="2">Belongs to the NXF family.</text>
</comment>
<dbReference type="Gene3D" id="3.80.10.10">
    <property type="entry name" value="Ribonuclease Inhibitor"/>
    <property type="match status" value="1"/>
</dbReference>
<feature type="domain" description="NTF2" evidence="9">
    <location>
        <begin position="348"/>
        <end position="489"/>
    </location>
</feature>
<keyword evidence="4" id="KW-0433">Leucine-rich repeat</keyword>
<dbReference type="PROSITE" id="PS51281">
    <property type="entry name" value="TAP_C"/>
    <property type="match status" value="1"/>
</dbReference>
<dbReference type="InterPro" id="IPR001611">
    <property type="entry name" value="Leu-rich_rpt"/>
</dbReference>
<feature type="domain" description="TAP-C" evidence="10">
    <location>
        <begin position="518"/>
        <end position="540"/>
    </location>
</feature>
<dbReference type="InterPro" id="IPR035979">
    <property type="entry name" value="RBD_domain_sf"/>
</dbReference>
<keyword evidence="7" id="KW-0539">Nucleus</keyword>
<dbReference type="PROSITE" id="PS50177">
    <property type="entry name" value="NTF2_DOMAIN"/>
    <property type="match status" value="1"/>
</dbReference>
<sequence length="540" mass="60092">RGPFRAPLYSNQVSQPRHRGGHGGGGGGAPGPWSRLQDDDGDVTMSEGPQDSGSQRRLGGNRYGGRSGGGGGGSDGSRKNWFKMTIPYGKKYDKDWLLSSLQSCSVPFHAVHYHTDGNKAQFYIEDSAIANALFKASRKITDKDGYKVTVIMNSCPPPSLIYTDLKAADLEHLKQCMAKRFDGSQQALDLNNIRVDPDLVSQNIEVTLNRRNSMLAVIKIIEENIPELICLNLSNNRLYRLDDLADIVNKVPNLKILNLSHNELKTERELDKLKGLKLVELSLEGNPLCGHYKIQADYVSAIRERFPKLLRLDGQDLPPPIVFDLEVAPATLPPCKASYFCSEEIKNIILCFLQQYYSIYDSGDRQPLLQAYHDGAAFSLSIPFTLQNPSNSLGEYQKDSRNIRRMKDDPTTRFRLIKHTRLNVVAFLNELPKTQHDIASLIVDVNTYTVSYIVVDGKSRDSFRAFSRVFIAVPAGNAGLCIVNDELFVRNATTEEIRRAFVAPAPTPSSSPVPTLSAPQQEMLAAFSQKSGMNLEWSQK</sequence>
<dbReference type="InterPro" id="IPR030217">
    <property type="entry name" value="NXF_fam"/>
</dbReference>
<evidence type="ECO:0000256" key="2">
    <source>
        <dbReference type="ARBA" id="ARBA00009285"/>
    </source>
</evidence>
<dbReference type="InterPro" id="IPR018222">
    <property type="entry name" value="Nuclear_transport_factor_2_euk"/>
</dbReference>
<evidence type="ECO:0000256" key="3">
    <source>
        <dbReference type="ARBA" id="ARBA00022448"/>
    </source>
</evidence>
<dbReference type="InterPro" id="IPR012677">
    <property type="entry name" value="Nucleotide-bd_a/b_plait_sf"/>
</dbReference>
<dbReference type="AlphaFoldDB" id="A0A8C1AH03"/>
<dbReference type="FunFam" id="3.10.450.50:FF:000004">
    <property type="entry name" value="Nuclear RNA export factor 1"/>
    <property type="match status" value="1"/>
</dbReference>
<dbReference type="SUPFAM" id="SSF54427">
    <property type="entry name" value="NTF2-like"/>
    <property type="match status" value="1"/>
</dbReference>
<dbReference type="FunFam" id="3.30.70.330:FF:000675">
    <property type="entry name" value="Nuclear RNA export factor 7"/>
    <property type="match status" value="1"/>
</dbReference>
<evidence type="ECO:0000256" key="6">
    <source>
        <dbReference type="ARBA" id="ARBA00022816"/>
    </source>
</evidence>
<dbReference type="InterPro" id="IPR009060">
    <property type="entry name" value="UBA-like_sf"/>
</dbReference>
<dbReference type="PANTHER" id="PTHR10662:SF22">
    <property type="entry name" value="NUCLEAR RNA EXPORT FACTOR 1"/>
    <property type="match status" value="1"/>
</dbReference>
<evidence type="ECO:0000256" key="7">
    <source>
        <dbReference type="ARBA" id="ARBA00023242"/>
    </source>
</evidence>
<reference evidence="11" key="2">
    <citation type="submission" date="2025-09" db="UniProtKB">
        <authorList>
            <consortium name="Ensembl"/>
        </authorList>
    </citation>
    <scope>IDENTIFICATION</scope>
</reference>
<evidence type="ECO:0000259" key="9">
    <source>
        <dbReference type="PROSITE" id="PS50177"/>
    </source>
</evidence>
<dbReference type="InterPro" id="IPR057125">
    <property type="entry name" value="NXF1/2/3/5-like_LRR"/>
</dbReference>
<dbReference type="InterPro" id="IPR032675">
    <property type="entry name" value="LRR_dom_sf"/>
</dbReference>
<dbReference type="SUPFAM" id="SSF52058">
    <property type="entry name" value="L domain-like"/>
    <property type="match status" value="1"/>
</dbReference>
<keyword evidence="3" id="KW-0813">Transport</keyword>
<dbReference type="Gene3D" id="3.10.450.50">
    <property type="match status" value="1"/>
</dbReference>
<dbReference type="Proteomes" id="UP001108240">
    <property type="component" value="Unplaced"/>
</dbReference>
<dbReference type="PROSITE" id="PS51450">
    <property type="entry name" value="LRR"/>
    <property type="match status" value="2"/>
</dbReference>
<dbReference type="Pfam" id="PF22602">
    <property type="entry name" value="NXF_NTF2"/>
    <property type="match status" value="1"/>
</dbReference>
<evidence type="ECO:0000313" key="11">
    <source>
        <dbReference type="Ensembl" id="ENSCCRP00000018080.2"/>
    </source>
</evidence>
<proteinExistence type="inferred from homology"/>
<reference evidence="11" key="1">
    <citation type="submission" date="2025-08" db="UniProtKB">
        <authorList>
            <consortium name="Ensembl"/>
        </authorList>
    </citation>
    <scope>IDENTIFICATION</scope>
</reference>
<dbReference type="Gene3D" id="1.10.8.10">
    <property type="entry name" value="DNA helicase RuvA subunit, C-terminal domain"/>
    <property type="match status" value="1"/>
</dbReference>
<evidence type="ECO:0000256" key="4">
    <source>
        <dbReference type="ARBA" id="ARBA00022614"/>
    </source>
</evidence>
<dbReference type="InterPro" id="IPR005637">
    <property type="entry name" value="TAP_C_dom"/>
</dbReference>
<feature type="compositionally biased region" description="Gly residues" evidence="8">
    <location>
        <begin position="61"/>
        <end position="75"/>
    </location>
</feature>
<comment type="subcellular location">
    <subcellularLocation>
        <location evidence="1">Nucleus</location>
        <location evidence="1">Nucleoplasm</location>
    </subcellularLocation>
</comment>
<dbReference type="Pfam" id="PF09162">
    <property type="entry name" value="Tap-RNA_bind"/>
    <property type="match status" value="1"/>
</dbReference>
<dbReference type="InterPro" id="IPR015245">
    <property type="entry name" value="Tap_RNA-bd"/>
</dbReference>
<organism evidence="11 12">
    <name type="scientific">Cyprinus carpio carpio</name>
    <dbReference type="NCBI Taxonomy" id="630221"/>
    <lineage>
        <taxon>Eukaryota</taxon>
        <taxon>Metazoa</taxon>
        <taxon>Chordata</taxon>
        <taxon>Craniata</taxon>
        <taxon>Vertebrata</taxon>
        <taxon>Euteleostomi</taxon>
        <taxon>Actinopterygii</taxon>
        <taxon>Neopterygii</taxon>
        <taxon>Teleostei</taxon>
        <taxon>Ostariophysi</taxon>
        <taxon>Cypriniformes</taxon>
        <taxon>Cyprinidae</taxon>
        <taxon>Cyprininae</taxon>
        <taxon>Cyprinus</taxon>
    </lineage>
</organism>
<dbReference type="GO" id="GO:0016973">
    <property type="term" value="P:poly(A)+ mRNA export from nucleus"/>
    <property type="evidence" value="ECO:0007669"/>
    <property type="project" value="TreeGrafter"/>
</dbReference>
<dbReference type="InterPro" id="IPR002075">
    <property type="entry name" value="NTF2_dom"/>
</dbReference>